<keyword evidence="1" id="KW-0732">Signal</keyword>
<gene>
    <name evidence="2" type="ORF">BCR41DRAFT_406264</name>
</gene>
<dbReference type="RefSeq" id="XP_021885774.1">
    <property type="nucleotide sequence ID" value="XM_022029392.1"/>
</dbReference>
<name>A0A1Y2H0K5_9FUNG</name>
<dbReference type="AlphaFoldDB" id="A0A1Y2H0K5"/>
<dbReference type="OrthoDB" id="2441166at2759"/>
<feature type="chain" id="PRO_5013322421" evidence="1">
    <location>
        <begin position="19"/>
        <end position="307"/>
    </location>
</feature>
<dbReference type="EMBL" id="MCFF01000002">
    <property type="protein sequence ID" value="ORZ28089.1"/>
    <property type="molecule type" value="Genomic_DNA"/>
</dbReference>
<reference evidence="2 3" key="1">
    <citation type="submission" date="2016-07" db="EMBL/GenBank/DDBJ databases">
        <title>Pervasive Adenine N6-methylation of Active Genes in Fungi.</title>
        <authorList>
            <consortium name="DOE Joint Genome Institute"/>
            <person name="Mondo S.J."/>
            <person name="Dannebaum R.O."/>
            <person name="Kuo R.C."/>
            <person name="Labutti K."/>
            <person name="Haridas S."/>
            <person name="Kuo A."/>
            <person name="Salamov A."/>
            <person name="Ahrendt S.R."/>
            <person name="Lipzen A."/>
            <person name="Sullivan W."/>
            <person name="Andreopoulos W.B."/>
            <person name="Clum A."/>
            <person name="Lindquist E."/>
            <person name="Daum C."/>
            <person name="Ramamoorthy G.K."/>
            <person name="Gryganskyi A."/>
            <person name="Culley D."/>
            <person name="Magnuson J.K."/>
            <person name="James T.Y."/>
            <person name="O'Malley M.A."/>
            <person name="Stajich J.E."/>
            <person name="Spatafora J.W."/>
            <person name="Visel A."/>
            <person name="Grigoriev I.V."/>
        </authorList>
    </citation>
    <scope>NUCLEOTIDE SEQUENCE [LARGE SCALE GENOMIC DNA]</scope>
    <source>
        <strain evidence="2 3">NRRL 3116</strain>
    </source>
</reference>
<evidence type="ECO:0000256" key="1">
    <source>
        <dbReference type="SAM" id="SignalP"/>
    </source>
</evidence>
<dbReference type="InParanoid" id="A0A1Y2H0K5"/>
<organism evidence="2 3">
    <name type="scientific">Lobosporangium transversale</name>
    <dbReference type="NCBI Taxonomy" id="64571"/>
    <lineage>
        <taxon>Eukaryota</taxon>
        <taxon>Fungi</taxon>
        <taxon>Fungi incertae sedis</taxon>
        <taxon>Mucoromycota</taxon>
        <taxon>Mortierellomycotina</taxon>
        <taxon>Mortierellomycetes</taxon>
        <taxon>Mortierellales</taxon>
        <taxon>Mortierellaceae</taxon>
        <taxon>Lobosporangium</taxon>
    </lineage>
</organism>
<dbReference type="Proteomes" id="UP000193648">
    <property type="component" value="Unassembled WGS sequence"/>
</dbReference>
<evidence type="ECO:0000313" key="2">
    <source>
        <dbReference type="EMBL" id="ORZ28089.1"/>
    </source>
</evidence>
<sequence>MLIIKCFLLSFIVSMALTSSRSSGEAIVSYTRLSGEDTTDPDAKVGIDIFKDFRNHAAAAASILVYSAEVVDYRPQEKGIIYDDKIYGRYKQEIANFKGFNLNELYEAIMSKGYQSGINDAKEVAEIFVKRLLPWRLYGLVARATEQWRLSQVVVRNIWKKEDEGGGDLGGNDPEERSVLVEIIDLSLRLEIDQETGYVEIASNQKAAIRTAAWSVNGLYLKRYAKTLAQKILIWSVEEANERLSTGGLMEAQVQVLSGFEAEDFLKAWMNDNDLAAKSRHSHVLVAIPVNEYIANFIWSRYLIFLI</sequence>
<feature type="signal peptide" evidence="1">
    <location>
        <begin position="1"/>
        <end position="18"/>
    </location>
</feature>
<accession>A0A1Y2H0K5</accession>
<keyword evidence="3" id="KW-1185">Reference proteome</keyword>
<evidence type="ECO:0000313" key="3">
    <source>
        <dbReference type="Proteomes" id="UP000193648"/>
    </source>
</evidence>
<protein>
    <submittedName>
        <fullName evidence="2">Uncharacterized protein</fullName>
    </submittedName>
</protein>
<proteinExistence type="predicted"/>
<comment type="caution">
    <text evidence="2">The sequence shown here is derived from an EMBL/GenBank/DDBJ whole genome shotgun (WGS) entry which is preliminary data.</text>
</comment>
<dbReference type="GeneID" id="33571235"/>